<keyword evidence="2" id="KW-0479">Metal-binding</keyword>
<name>A0A7M7K4W6_VARDE</name>
<dbReference type="RefSeq" id="XP_022655678.1">
    <property type="nucleotide sequence ID" value="XM_022799943.1"/>
</dbReference>
<dbReference type="InterPro" id="IPR000306">
    <property type="entry name" value="Znf_FYVE"/>
</dbReference>
<dbReference type="GeneID" id="111248137"/>
<dbReference type="OrthoDB" id="6514509at2759"/>
<dbReference type="Pfam" id="PF01363">
    <property type="entry name" value="FYVE"/>
    <property type="match status" value="1"/>
</dbReference>
<keyword evidence="1" id="KW-0597">Phosphoprotein</keyword>
<dbReference type="RefSeq" id="XP_022655679.1">
    <property type="nucleotide sequence ID" value="XM_022799944.1"/>
</dbReference>
<dbReference type="Gene3D" id="3.30.40.10">
    <property type="entry name" value="Zinc/RING finger domain, C3HC4 (zinc finger)"/>
    <property type="match status" value="1"/>
</dbReference>
<evidence type="ECO:0000256" key="5">
    <source>
        <dbReference type="PROSITE-ProRule" id="PRU00091"/>
    </source>
</evidence>
<accession>A0A7M7K4W6</accession>
<evidence type="ECO:0000256" key="2">
    <source>
        <dbReference type="ARBA" id="ARBA00022723"/>
    </source>
</evidence>
<evidence type="ECO:0000256" key="3">
    <source>
        <dbReference type="ARBA" id="ARBA00022771"/>
    </source>
</evidence>
<dbReference type="InterPro" id="IPR013083">
    <property type="entry name" value="Znf_RING/FYVE/PHD"/>
</dbReference>
<dbReference type="PROSITE" id="PS50178">
    <property type="entry name" value="ZF_FYVE"/>
    <property type="match status" value="1"/>
</dbReference>
<dbReference type="GO" id="GO:0032266">
    <property type="term" value="F:phosphatidylinositol-3-phosphate binding"/>
    <property type="evidence" value="ECO:0007669"/>
    <property type="project" value="InterPro"/>
</dbReference>
<dbReference type="InterPro" id="IPR011011">
    <property type="entry name" value="Znf_FYVE_PHD"/>
</dbReference>
<dbReference type="SMART" id="SM00064">
    <property type="entry name" value="FYVE"/>
    <property type="match status" value="1"/>
</dbReference>
<dbReference type="SUPFAM" id="SSF57903">
    <property type="entry name" value="FYVE/PHD zinc finger"/>
    <property type="match status" value="1"/>
</dbReference>
<reference evidence="8" key="1">
    <citation type="submission" date="2021-01" db="UniProtKB">
        <authorList>
            <consortium name="EnsemblMetazoa"/>
        </authorList>
    </citation>
    <scope>IDENTIFICATION</scope>
</reference>
<dbReference type="RefSeq" id="XP_022655677.1">
    <property type="nucleotide sequence ID" value="XM_022799942.1"/>
</dbReference>
<evidence type="ECO:0000259" key="7">
    <source>
        <dbReference type="PROSITE" id="PS50178"/>
    </source>
</evidence>
<evidence type="ECO:0000256" key="4">
    <source>
        <dbReference type="ARBA" id="ARBA00022833"/>
    </source>
</evidence>
<protein>
    <recommendedName>
        <fullName evidence="7">FYVE-type domain-containing protein</fullName>
    </recommendedName>
</protein>
<feature type="compositionally biased region" description="Polar residues" evidence="6">
    <location>
        <begin position="495"/>
        <end position="507"/>
    </location>
</feature>
<dbReference type="GO" id="GO:0030496">
    <property type="term" value="C:midbody"/>
    <property type="evidence" value="ECO:0007669"/>
    <property type="project" value="TreeGrafter"/>
</dbReference>
<evidence type="ECO:0000256" key="6">
    <source>
        <dbReference type="SAM" id="MobiDB-lite"/>
    </source>
</evidence>
<dbReference type="KEGG" id="vde:111248137"/>
<dbReference type="PANTHER" id="PTHR46591:SF1">
    <property type="entry name" value="ZINC FINGER FYVE DOMAIN-CONTAINING PROTEIN 26"/>
    <property type="match status" value="1"/>
</dbReference>
<evidence type="ECO:0000256" key="1">
    <source>
        <dbReference type="ARBA" id="ARBA00022553"/>
    </source>
</evidence>
<dbReference type="GO" id="GO:0000281">
    <property type="term" value="P:mitotic cytokinesis"/>
    <property type="evidence" value="ECO:0007669"/>
    <property type="project" value="InterPro"/>
</dbReference>
<dbReference type="EnsemblMetazoa" id="XM_022799942">
    <property type="protein sequence ID" value="XP_022655677"/>
    <property type="gene ID" value="LOC111248137"/>
</dbReference>
<keyword evidence="9" id="KW-1185">Reference proteome</keyword>
<feature type="region of interest" description="Disordered" evidence="6">
    <location>
        <begin position="486"/>
        <end position="508"/>
    </location>
</feature>
<sequence length="2459" mass="279959">MLRRYVTEVDIISELKTHLILGQWEVVEAFIEFLVGEEEKRQVTEILTSVALQPQLNSYCLEANVRNPEHLAFLAAQCLGDEKLIKDAAFRYLLRNIPQLDDEIKYLLLESYTQESVPEQRVLNALRQHCLVPRPSISLFIVLEVLKLPYVTLECVQQVCVEMQRTNSDWSIDQLMDKLQELIGFTSSCNNVPDELVTILTDQLVEAVLPRRAERLMSLAIGCRNISFQRKLLQAISDKECILSQAKAQGNQHFLELHLDNLITAMVNNSKLPKNLPGVNLLPLALMFSWEQLSAKVAFTRLDELERRFPKDPLVLRMATIVRECRLISSVTKTSTLLDLVGQRQTQSLLRVVYSTGALRGMKDAQVMHIVNDDYQSHILRGVLALKHVSAALHFAILIAERRIDRNSIFQPRSSDLEPKLDNTHDIVKYIEQHGPDVSFDALVTPELSAMEDLLLELPSNELKVEVLENIFSLLFISHRELHEDEAPSKEDIQTNKGSSRYKSADSSHCIRGSGFLAPKKFIRTLLPVLLTHIHTSKLNLPHNEDLPIRLETLLAHVTNARWRLELVEEQLPLSIKYVENIEAEDLSNPLTRGSGGPSTSPGVRKRRTARVRTKSYIAQMVPRAPQASVVELMLSTMDALLRHCLWKGDYERALQVRQFAMLDNTHATSGAELEFCLAMPQIEEELIRIQKANAGSSVIFSAIDSFLQARPLLSNFESLCRFYMNLAFTSGLSLAIAHKLLTYSADLSKDNGTSNAYQAINKGSSMLASLCEKLADTHLTLNKALNLSTCHLDGVQIRNELTFWKALRVTLDKVGKLLCQEQEKGSSISEVYQEFFRLGKMVGTEIRKYRTRLSQFNFDFTRALYAHARQVYKALEEKQQSLCPEQRNCALLRGPGCGCYFRVLEECSPSMTLLKLILHDQVSPTKLEEFASNMKLNITQCVSKEILSNIYMRTTTHSDSLTVKVLNADRLSSGVPFGSSNSGSHKNSLAGTIQTSNGGNQFSRNASFVAKKMLSQLIDILRERCPCPKKLVMERYDNLREVAFWTQFERWRESTRELSNVDLTKLNSEERIPFFLNVLHCLTLERFIHRYRKGLPLIQSTLERQIDESLYGYEIGCMGVVTILQLKYSILFCGHSLPRLAAPLTAAAAVAPQPFLPAQSHLTVFSLVQCCEGDPPLRVIETEDQLNEGFAKAIPMVKVDNENKKLYVPWQMEEIIKGKYFMKDADWDIQRITGLKMNGSGLTLDFVRPSKFFLNLHPASFSPDICKRQQEPGLQLPLSVVRYMEQHCAPVGVILQLTAKQRDKVNRNLWTELKGNSALERILDVLPDAKETVLSGNIAEDIWNVLESSDSLVKMLDCIDFCDAICGNRLVTSKLYYLKQQIFKILTKEHYCYLLRLDNSTSKAAAFVENYINWLDKDIENATKALKSVVPKSDTHYAKMITEMERILLYQSIGRLLHIEWRLVVKDIPWVISKLREGNHFDFIHKISSLGLVDPSNTQLNQTVTELSTYHQFSLACEEHYFAGLRTVDSISDIEARLAFCRRLLYQLTPCRGKLYLLRYMISIYFKEEALVKRLKTQALGLEALLIIPVAQRWEYLHLDEWPELIIEALLMNGRLDLVDEILARSESLTPEFIAKVDGLCEVFAKKALELSNITTPHSKRSSVNPSVQRCSVSSFVMPKKTPSVKEWVRDQEITKCMICRTKFTFLVRKHHCRRCGRVVCNNCSSRGGLMVQGYGEVPVRVCDDCFVQTTDPEVVEATEAIETFTPNSFSKKVTPFRVTTTWCIKEPIGEDNREFNATTRRIFCYEQAPSVSLCLSILDRHSNLEKAVEFILSLCDRLVPLLGSPSEIDHGQGIAMLQTLLLKARFNLLKINREASLEWCDSYLQTLDLLKLLVKNNCQDLIPKEVLQQKGIRNKDWRNVHRKLRDKLLDAERFQLALEVSIKCNLEESAVQAAWGLSMLKAGDWSAAREKLVTNCLRRPLDVNNSKTESPLLKDILAVLENSTYAGVTKSAAVYCTLANLKNIKANGIQHQTVQSMDHLITVATESWFYLERFACHSTIISYLSRKKDLKEALEYCLNHKCENQIFVENLFIPCLRTGSLELFFQQMQLIEHCLTKFNSYLLSLCIYLERHNYVNTLYRVQIFMEDWMRAAMTSINFFESETASLSMKEVAAEKLHHLADAKKYLELFLQRSLENDQKSSEDAGQHSKRIKDIYRHLSTVSLQIDVCRYLACREEAQNGFLITLLDPPNPTKKGLTTKDKFCPCGGSSGPQPTLKPKPTLFSTDVNVKHNLATMILLNGSSVENGFGLCMRVVTDCQLDGMDVLRRAVEFLARAGNNEEVNLDEIQRLSKCVQQSGYNNDLYNMDKVFIAVIATFQKKNTNDPEKLNVIVDSLLKLISDDMNKIVAYTESGRLRSAYMLAVRLGQVDGVRRIREKATQLKQTTVYKMCDKWLQNRR</sequence>
<dbReference type="GO" id="GO:0000724">
    <property type="term" value="P:double-strand break repair via homologous recombination"/>
    <property type="evidence" value="ECO:0007669"/>
    <property type="project" value="InterPro"/>
</dbReference>
<dbReference type="GO" id="GO:0005813">
    <property type="term" value="C:centrosome"/>
    <property type="evidence" value="ECO:0007669"/>
    <property type="project" value="TreeGrafter"/>
</dbReference>
<feature type="region of interest" description="Disordered" evidence="6">
    <location>
        <begin position="978"/>
        <end position="997"/>
    </location>
</feature>
<dbReference type="InterPro" id="IPR028730">
    <property type="entry name" value="ZFYVE26"/>
</dbReference>
<feature type="region of interest" description="Disordered" evidence="6">
    <location>
        <begin position="588"/>
        <end position="609"/>
    </location>
</feature>
<dbReference type="Pfam" id="PF25569">
    <property type="entry name" value="TPR_ZFYVE26"/>
    <property type="match status" value="1"/>
</dbReference>
<dbReference type="EnsemblMetazoa" id="XM_022799944">
    <property type="protein sequence ID" value="XP_022655679"/>
    <property type="gene ID" value="LOC111248137"/>
</dbReference>
<proteinExistence type="predicted"/>
<evidence type="ECO:0000313" key="9">
    <source>
        <dbReference type="Proteomes" id="UP000594260"/>
    </source>
</evidence>
<feature type="compositionally biased region" description="Polar residues" evidence="6">
    <location>
        <begin position="979"/>
        <end position="997"/>
    </location>
</feature>
<dbReference type="GO" id="GO:0005765">
    <property type="term" value="C:lysosomal membrane"/>
    <property type="evidence" value="ECO:0007669"/>
    <property type="project" value="TreeGrafter"/>
</dbReference>
<dbReference type="PANTHER" id="PTHR46591">
    <property type="entry name" value="ZINC FINGER FYVE DOMAIN-CONTAINING PROTEIN 26"/>
    <property type="match status" value="1"/>
</dbReference>
<organism evidence="8 9">
    <name type="scientific">Varroa destructor</name>
    <name type="common">Honeybee mite</name>
    <dbReference type="NCBI Taxonomy" id="109461"/>
    <lineage>
        <taxon>Eukaryota</taxon>
        <taxon>Metazoa</taxon>
        <taxon>Ecdysozoa</taxon>
        <taxon>Arthropoda</taxon>
        <taxon>Chelicerata</taxon>
        <taxon>Arachnida</taxon>
        <taxon>Acari</taxon>
        <taxon>Parasitiformes</taxon>
        <taxon>Mesostigmata</taxon>
        <taxon>Gamasina</taxon>
        <taxon>Dermanyssoidea</taxon>
        <taxon>Varroidae</taxon>
        <taxon>Varroa</taxon>
    </lineage>
</organism>
<evidence type="ECO:0000313" key="8">
    <source>
        <dbReference type="EnsemblMetazoa" id="XP_022655678"/>
    </source>
</evidence>
<dbReference type="GO" id="GO:0008270">
    <property type="term" value="F:zinc ion binding"/>
    <property type="evidence" value="ECO:0007669"/>
    <property type="project" value="UniProtKB-KW"/>
</dbReference>
<keyword evidence="3 5" id="KW-0863">Zinc-finger</keyword>
<dbReference type="Proteomes" id="UP000594260">
    <property type="component" value="Unplaced"/>
</dbReference>
<dbReference type="InParanoid" id="A0A7M7K4W6"/>
<dbReference type="CTD" id="41370"/>
<dbReference type="EnsemblMetazoa" id="XM_022799943">
    <property type="protein sequence ID" value="XP_022655678"/>
    <property type="gene ID" value="LOC111248137"/>
</dbReference>
<keyword evidence="4" id="KW-0862">Zinc</keyword>
<feature type="domain" description="FYVE-type" evidence="7">
    <location>
        <begin position="1692"/>
        <end position="1752"/>
    </location>
</feature>
<dbReference type="GO" id="GO:0032465">
    <property type="term" value="P:regulation of cytokinesis"/>
    <property type="evidence" value="ECO:0007669"/>
    <property type="project" value="TreeGrafter"/>
</dbReference>
<dbReference type="InterPro" id="IPR057946">
    <property type="entry name" value="TPR_ZFYVE26"/>
</dbReference>
<dbReference type="InterPro" id="IPR017455">
    <property type="entry name" value="Znf_FYVE-rel"/>
</dbReference>